<dbReference type="SUPFAM" id="SSF55174">
    <property type="entry name" value="Alpha-L RNA-binding motif"/>
    <property type="match status" value="1"/>
</dbReference>
<accession>A0A1I3HKY3</accession>
<dbReference type="SMART" id="SM00363">
    <property type="entry name" value="S4"/>
    <property type="match status" value="1"/>
</dbReference>
<evidence type="ECO:0000313" key="9">
    <source>
        <dbReference type="EMBL" id="SFI36279.1"/>
    </source>
</evidence>
<evidence type="ECO:0000256" key="2">
    <source>
        <dbReference type="ARBA" id="ARBA00010876"/>
    </source>
</evidence>
<evidence type="ECO:0000256" key="4">
    <source>
        <dbReference type="ARBA" id="ARBA00023235"/>
    </source>
</evidence>
<dbReference type="Proteomes" id="UP000183639">
    <property type="component" value="Unassembled WGS sequence"/>
</dbReference>
<protein>
    <recommendedName>
        <fullName evidence="7">Pseudouridine synthase</fullName>
        <ecNumber evidence="7">5.4.99.-</ecNumber>
    </recommendedName>
</protein>
<dbReference type="Gene3D" id="3.30.2350.10">
    <property type="entry name" value="Pseudouridine synthase"/>
    <property type="match status" value="1"/>
</dbReference>
<dbReference type="CDD" id="cd00165">
    <property type="entry name" value="S4"/>
    <property type="match status" value="1"/>
</dbReference>
<dbReference type="EMBL" id="FOQK01000031">
    <property type="protein sequence ID" value="SFI36279.1"/>
    <property type="molecule type" value="Genomic_DNA"/>
</dbReference>
<dbReference type="NCBIfam" id="TIGR00005">
    <property type="entry name" value="rluA_subfam"/>
    <property type="match status" value="1"/>
</dbReference>
<dbReference type="InterPro" id="IPR006225">
    <property type="entry name" value="PsdUridine_synth_RluC/D"/>
</dbReference>
<evidence type="ECO:0000256" key="6">
    <source>
        <dbReference type="PROSITE-ProRule" id="PRU00182"/>
    </source>
</evidence>
<comment type="function">
    <text evidence="7">Responsible for synthesis of pseudouridine from uracil.</text>
</comment>
<dbReference type="InterPro" id="IPR036986">
    <property type="entry name" value="S4_RNA-bd_sf"/>
</dbReference>
<organism evidence="9 10">
    <name type="scientific">Selenomonas ruminantium</name>
    <dbReference type="NCBI Taxonomy" id="971"/>
    <lineage>
        <taxon>Bacteria</taxon>
        <taxon>Bacillati</taxon>
        <taxon>Bacillota</taxon>
        <taxon>Negativicutes</taxon>
        <taxon>Selenomonadales</taxon>
        <taxon>Selenomonadaceae</taxon>
        <taxon>Selenomonas</taxon>
    </lineage>
</organism>
<dbReference type="InterPro" id="IPR002942">
    <property type="entry name" value="S4_RNA-bd"/>
</dbReference>
<dbReference type="PROSITE" id="PS01129">
    <property type="entry name" value="PSI_RLU"/>
    <property type="match status" value="1"/>
</dbReference>
<dbReference type="CDD" id="cd02869">
    <property type="entry name" value="PseudoU_synth_RluA_like"/>
    <property type="match status" value="1"/>
</dbReference>
<dbReference type="Gene3D" id="3.10.290.10">
    <property type="entry name" value="RNA-binding S4 domain"/>
    <property type="match status" value="1"/>
</dbReference>
<evidence type="ECO:0000256" key="1">
    <source>
        <dbReference type="ARBA" id="ARBA00000073"/>
    </source>
</evidence>
<sequence length="317" mass="34817">MAEPLLFIADKAGERLDVFLTRQQPDLSRAHVQKLITEGAALVDGAVRKANYKLRGGEQVSLTVPEAASVEIKAEDIPLDVLYEDEDIIVVNKARGMVVHPAAGVNTGTLVNALLCHCHDLSGINGEIRPGIVHRLDKDTSGVMVCAKNDKAHIDLAEQIRTKAAHRIYWAIVHGNIKEEAGIIKGDIGRHPTDRKKMAIVRENGKPAVTHFKVLERFGDYTLIECRLETGRTHQIRVHMTSIGHPLVNDPKYGPKKPSPFAIEGQALHSLTLTLTHPGTGEPMTFTAPLPADMQRILTGLRDRLAKDRRKAAAMQP</sequence>
<dbReference type="GO" id="GO:0120159">
    <property type="term" value="F:rRNA pseudouridine synthase activity"/>
    <property type="evidence" value="ECO:0007669"/>
    <property type="project" value="UniProtKB-ARBA"/>
</dbReference>
<dbReference type="GO" id="GO:0003723">
    <property type="term" value="F:RNA binding"/>
    <property type="evidence" value="ECO:0007669"/>
    <property type="project" value="UniProtKB-KW"/>
</dbReference>
<gene>
    <name evidence="9" type="ORF">SAMN04487861_13135</name>
</gene>
<comment type="similarity">
    <text evidence="2 7">Belongs to the pseudouridine synthase RluA family.</text>
</comment>
<evidence type="ECO:0000256" key="7">
    <source>
        <dbReference type="RuleBase" id="RU362028"/>
    </source>
</evidence>
<proteinExistence type="inferred from homology"/>
<dbReference type="InterPro" id="IPR020103">
    <property type="entry name" value="PsdUridine_synth_cat_dom_sf"/>
</dbReference>
<dbReference type="EC" id="5.4.99.-" evidence="7"/>
<evidence type="ECO:0000259" key="8">
    <source>
        <dbReference type="SMART" id="SM00363"/>
    </source>
</evidence>
<keyword evidence="4 7" id="KW-0413">Isomerase</keyword>
<keyword evidence="3 6" id="KW-0694">RNA-binding</keyword>
<dbReference type="SUPFAM" id="SSF55120">
    <property type="entry name" value="Pseudouridine synthase"/>
    <property type="match status" value="1"/>
</dbReference>
<dbReference type="FunFam" id="3.30.2350.10:FF:000006">
    <property type="entry name" value="Pseudouridine synthase"/>
    <property type="match status" value="1"/>
</dbReference>
<dbReference type="InterPro" id="IPR006224">
    <property type="entry name" value="PsdUridine_synth_RluA-like_CS"/>
</dbReference>
<dbReference type="AlphaFoldDB" id="A0A1I3HKY3"/>
<dbReference type="PANTHER" id="PTHR21600:SF44">
    <property type="entry name" value="RIBOSOMAL LARGE SUBUNIT PSEUDOURIDINE SYNTHASE D"/>
    <property type="match status" value="1"/>
</dbReference>
<dbReference type="PROSITE" id="PS50889">
    <property type="entry name" value="S4"/>
    <property type="match status" value="1"/>
</dbReference>
<reference evidence="9 10" key="1">
    <citation type="submission" date="2016-10" db="EMBL/GenBank/DDBJ databases">
        <authorList>
            <person name="de Groot N.N."/>
        </authorList>
    </citation>
    <scope>NUCLEOTIDE SEQUENCE [LARGE SCALE GENOMIC DNA]</scope>
    <source>
        <strain evidence="9 10">Z108</strain>
    </source>
</reference>
<feature type="active site" evidence="5">
    <location>
        <position position="137"/>
    </location>
</feature>
<dbReference type="InterPro" id="IPR050188">
    <property type="entry name" value="RluA_PseudoU_synthase"/>
</dbReference>
<dbReference type="PANTHER" id="PTHR21600">
    <property type="entry name" value="MITOCHONDRIAL RNA PSEUDOURIDINE SYNTHASE"/>
    <property type="match status" value="1"/>
</dbReference>
<name>A0A1I3HKY3_SELRU</name>
<feature type="domain" description="RNA-binding S4" evidence="8">
    <location>
        <begin position="14"/>
        <end position="78"/>
    </location>
</feature>
<dbReference type="Pfam" id="PF00849">
    <property type="entry name" value="PseudoU_synth_2"/>
    <property type="match status" value="1"/>
</dbReference>
<dbReference type="OrthoDB" id="9807829at2"/>
<evidence type="ECO:0000256" key="3">
    <source>
        <dbReference type="ARBA" id="ARBA00022884"/>
    </source>
</evidence>
<dbReference type="RefSeq" id="WP_075445627.1">
    <property type="nucleotide sequence ID" value="NZ_FOQK01000031.1"/>
</dbReference>
<dbReference type="Pfam" id="PF01479">
    <property type="entry name" value="S4"/>
    <property type="match status" value="1"/>
</dbReference>
<dbReference type="GO" id="GO:0000455">
    <property type="term" value="P:enzyme-directed rRNA pseudouridine synthesis"/>
    <property type="evidence" value="ECO:0007669"/>
    <property type="project" value="TreeGrafter"/>
</dbReference>
<comment type="catalytic activity">
    <reaction evidence="1 7">
        <text>a uridine in RNA = a pseudouridine in RNA</text>
        <dbReference type="Rhea" id="RHEA:48348"/>
        <dbReference type="Rhea" id="RHEA-COMP:12068"/>
        <dbReference type="Rhea" id="RHEA-COMP:12069"/>
        <dbReference type="ChEBI" id="CHEBI:65314"/>
        <dbReference type="ChEBI" id="CHEBI:65315"/>
    </reaction>
</comment>
<evidence type="ECO:0000313" key="10">
    <source>
        <dbReference type="Proteomes" id="UP000183639"/>
    </source>
</evidence>
<dbReference type="InterPro" id="IPR006145">
    <property type="entry name" value="PsdUridine_synth_RsuA/RluA"/>
</dbReference>
<evidence type="ECO:0000256" key="5">
    <source>
        <dbReference type="PIRSR" id="PIRSR606225-1"/>
    </source>
</evidence>